<feature type="compositionally biased region" description="Polar residues" evidence="1">
    <location>
        <begin position="45"/>
        <end position="57"/>
    </location>
</feature>
<proteinExistence type="predicted"/>
<organism evidence="2 3">
    <name type="scientific">Characodon lateralis</name>
    <dbReference type="NCBI Taxonomy" id="208331"/>
    <lineage>
        <taxon>Eukaryota</taxon>
        <taxon>Metazoa</taxon>
        <taxon>Chordata</taxon>
        <taxon>Craniata</taxon>
        <taxon>Vertebrata</taxon>
        <taxon>Euteleostomi</taxon>
        <taxon>Actinopterygii</taxon>
        <taxon>Neopterygii</taxon>
        <taxon>Teleostei</taxon>
        <taxon>Neoteleostei</taxon>
        <taxon>Acanthomorphata</taxon>
        <taxon>Ovalentaria</taxon>
        <taxon>Atherinomorphae</taxon>
        <taxon>Cyprinodontiformes</taxon>
        <taxon>Goodeidae</taxon>
        <taxon>Characodon</taxon>
    </lineage>
</organism>
<evidence type="ECO:0000313" key="3">
    <source>
        <dbReference type="Proteomes" id="UP001352852"/>
    </source>
</evidence>
<dbReference type="EMBL" id="JAHUTJ010003332">
    <property type="protein sequence ID" value="MED6265589.1"/>
    <property type="molecule type" value="Genomic_DNA"/>
</dbReference>
<sequence length="101" mass="11193">MSLQVSLSFPTWALKSPSRMMESPRRGTMQHSQQGHQEDRVLRTTAHSIGQNDSQRPGPNPKAQGCDPLIHWGKPQHETAELGAKSKPTPTCCHSPWATPE</sequence>
<name>A0ABU7CUP3_9TELE</name>
<comment type="caution">
    <text evidence="2">The sequence shown here is derived from an EMBL/GenBank/DDBJ whole genome shotgun (WGS) entry which is preliminary data.</text>
</comment>
<protein>
    <submittedName>
        <fullName evidence="2">Uncharacterized protein</fullName>
    </submittedName>
</protein>
<keyword evidence="3" id="KW-1185">Reference proteome</keyword>
<dbReference type="Proteomes" id="UP001352852">
    <property type="component" value="Unassembled WGS sequence"/>
</dbReference>
<accession>A0ABU7CUP3</accession>
<feature type="region of interest" description="Disordered" evidence="1">
    <location>
        <begin position="1"/>
        <end position="101"/>
    </location>
</feature>
<reference evidence="2 3" key="1">
    <citation type="submission" date="2021-06" db="EMBL/GenBank/DDBJ databases">
        <authorList>
            <person name="Palmer J.M."/>
        </authorList>
    </citation>
    <scope>NUCLEOTIDE SEQUENCE [LARGE SCALE GENOMIC DNA]</scope>
    <source>
        <strain evidence="2 3">CL_MEX2019</strain>
        <tissue evidence="2">Muscle</tissue>
    </source>
</reference>
<evidence type="ECO:0000313" key="2">
    <source>
        <dbReference type="EMBL" id="MED6265589.1"/>
    </source>
</evidence>
<evidence type="ECO:0000256" key="1">
    <source>
        <dbReference type="SAM" id="MobiDB-lite"/>
    </source>
</evidence>
<gene>
    <name evidence="2" type="ORF">CHARACLAT_026992</name>
</gene>